<evidence type="ECO:0000256" key="2">
    <source>
        <dbReference type="ARBA" id="ARBA00022475"/>
    </source>
</evidence>
<dbReference type="Proteomes" id="UP000095237">
    <property type="component" value="Unassembled WGS sequence"/>
</dbReference>
<comment type="subcellular location">
    <subcellularLocation>
        <location evidence="1">Membrane</location>
    </subcellularLocation>
</comment>
<keyword evidence="8" id="KW-0131">Cell cycle</keyword>
<evidence type="ECO:0000256" key="1">
    <source>
        <dbReference type="ARBA" id="ARBA00004370"/>
    </source>
</evidence>
<keyword evidence="3" id="KW-0997">Cell inner membrane</keyword>
<evidence type="ECO:0000259" key="10">
    <source>
        <dbReference type="PROSITE" id="PS51779"/>
    </source>
</evidence>
<keyword evidence="2" id="KW-1003">Cell membrane</keyword>
<dbReference type="InterPro" id="IPR013685">
    <property type="entry name" value="POTRA_FtsQ_type"/>
</dbReference>
<dbReference type="AlphaFoldDB" id="A0A1E5IG78"/>
<dbReference type="PANTHER" id="PTHR35851:SF1">
    <property type="entry name" value="CELL DIVISION PROTEIN FTSQ"/>
    <property type="match status" value="1"/>
</dbReference>
<evidence type="ECO:0000256" key="5">
    <source>
        <dbReference type="ARBA" id="ARBA00022692"/>
    </source>
</evidence>
<sequence>MAKKKRYIYRRVSGASNHSNSRNKGRKSVKLFFYVALFVFFAFLVYSGSKKLMNLVYESDKIIVKDIEVVGTKNVTKTEIKELLPFKTGDNLLKINLSKTEDEIKRLKPELKNIIINRSWQKVKIKLYERTPEALVMRGDAVFGIDFDDSLFPLRGFMGAAKVPKLFYRSDVERKKLLSFVKSFKPVCGDFLSDVSEIKFSGTGDIIFVTHGNIVIFWGDGRRDVLSHKFSRFQKIYADAMSKYKQIEYIDMTLYSFGRATVKPVTERMSCSL</sequence>
<dbReference type="InterPro" id="IPR005548">
    <property type="entry name" value="Cell_div_FtsQ/DivIB_C"/>
</dbReference>
<dbReference type="InterPro" id="IPR026579">
    <property type="entry name" value="FtsQ"/>
</dbReference>
<evidence type="ECO:0000256" key="4">
    <source>
        <dbReference type="ARBA" id="ARBA00022618"/>
    </source>
</evidence>
<keyword evidence="7 9" id="KW-0472">Membrane</keyword>
<feature type="domain" description="POTRA" evidence="10">
    <location>
        <begin position="62"/>
        <end position="130"/>
    </location>
</feature>
<comment type="caution">
    <text evidence="11">The sequence shown here is derived from an EMBL/GenBank/DDBJ whole genome shotgun (WGS) entry which is preliminary data.</text>
</comment>
<organism evidence="11 12">
    <name type="scientific">Endomicrobium trichonymphae</name>
    <dbReference type="NCBI Taxonomy" id="1408204"/>
    <lineage>
        <taxon>Bacteria</taxon>
        <taxon>Pseudomonadati</taxon>
        <taxon>Elusimicrobiota</taxon>
        <taxon>Endomicrobiia</taxon>
        <taxon>Endomicrobiales</taxon>
        <taxon>Endomicrobiaceae</taxon>
        <taxon>Candidatus Endomicrobiellum</taxon>
    </lineage>
</organism>
<evidence type="ECO:0000256" key="6">
    <source>
        <dbReference type="ARBA" id="ARBA00022989"/>
    </source>
</evidence>
<reference evidence="11 12" key="1">
    <citation type="submission" date="2015-11" db="EMBL/GenBank/DDBJ databases">
        <title>Evidence for parallel genomic evolution in an endosymbiosis of termite gut flagellates.</title>
        <authorList>
            <person name="Zheng H."/>
        </authorList>
    </citation>
    <scope>NUCLEOTIDE SEQUENCE [LARGE SCALE GENOMIC DNA]</scope>
    <source>
        <strain evidence="11 12">CET450</strain>
    </source>
</reference>
<feature type="transmembrane region" description="Helical" evidence="9">
    <location>
        <begin position="31"/>
        <end position="49"/>
    </location>
</feature>
<dbReference type="PANTHER" id="PTHR35851">
    <property type="entry name" value="CELL DIVISION PROTEIN FTSQ"/>
    <property type="match status" value="1"/>
</dbReference>
<dbReference type="GO" id="GO:0016020">
    <property type="term" value="C:membrane"/>
    <property type="evidence" value="ECO:0007669"/>
    <property type="project" value="UniProtKB-SubCell"/>
</dbReference>
<gene>
    <name evidence="11" type="ORF">ATZ36_11080</name>
</gene>
<evidence type="ECO:0000256" key="8">
    <source>
        <dbReference type="ARBA" id="ARBA00023306"/>
    </source>
</evidence>
<dbReference type="Pfam" id="PF03799">
    <property type="entry name" value="FtsQ_DivIB_C"/>
    <property type="match status" value="1"/>
</dbReference>
<dbReference type="GO" id="GO:0090529">
    <property type="term" value="P:cell septum assembly"/>
    <property type="evidence" value="ECO:0007669"/>
    <property type="project" value="InterPro"/>
</dbReference>
<proteinExistence type="predicted"/>
<dbReference type="Pfam" id="PF08478">
    <property type="entry name" value="POTRA_1"/>
    <property type="match status" value="1"/>
</dbReference>
<evidence type="ECO:0000256" key="9">
    <source>
        <dbReference type="SAM" id="Phobius"/>
    </source>
</evidence>
<keyword evidence="12" id="KW-1185">Reference proteome</keyword>
<dbReference type="PROSITE" id="PS51779">
    <property type="entry name" value="POTRA"/>
    <property type="match status" value="1"/>
</dbReference>
<keyword evidence="5 9" id="KW-0812">Transmembrane</keyword>
<evidence type="ECO:0000256" key="7">
    <source>
        <dbReference type="ARBA" id="ARBA00023136"/>
    </source>
</evidence>
<evidence type="ECO:0000256" key="3">
    <source>
        <dbReference type="ARBA" id="ARBA00022519"/>
    </source>
</evidence>
<name>A0A1E5IG78_ENDTX</name>
<keyword evidence="6 9" id="KW-1133">Transmembrane helix</keyword>
<accession>A0A1E5IG78</accession>
<dbReference type="InterPro" id="IPR034746">
    <property type="entry name" value="POTRA"/>
</dbReference>
<dbReference type="EMBL" id="LNVX01000823">
    <property type="protein sequence ID" value="OEG69173.1"/>
    <property type="molecule type" value="Genomic_DNA"/>
</dbReference>
<protein>
    <recommendedName>
        <fullName evidence="10">POTRA domain-containing protein</fullName>
    </recommendedName>
</protein>
<keyword evidence="4" id="KW-0132">Cell division</keyword>
<evidence type="ECO:0000313" key="11">
    <source>
        <dbReference type="EMBL" id="OEG69173.1"/>
    </source>
</evidence>
<evidence type="ECO:0000313" key="12">
    <source>
        <dbReference type="Proteomes" id="UP000095237"/>
    </source>
</evidence>